<proteinExistence type="predicted"/>
<gene>
    <name evidence="1" type="ORF">B0I35DRAFT_479748</name>
</gene>
<dbReference type="OrthoDB" id="21678at2759"/>
<evidence type="ECO:0000313" key="1">
    <source>
        <dbReference type="EMBL" id="KAH7316953.1"/>
    </source>
</evidence>
<keyword evidence="2" id="KW-1185">Reference proteome</keyword>
<accession>A0A8K0WRU7</accession>
<protein>
    <submittedName>
        <fullName evidence="1">Uncharacterized protein</fullName>
    </submittedName>
</protein>
<comment type="caution">
    <text evidence="1">The sequence shown here is derived from an EMBL/GenBank/DDBJ whole genome shotgun (WGS) entry which is preliminary data.</text>
</comment>
<dbReference type="AlphaFoldDB" id="A0A8K0WRU7"/>
<name>A0A8K0WRU7_9HYPO</name>
<sequence>MADYPAFCNTEMDACDTISFKFGCYDNNILPLIKERRQRMNDLTRGSSYYVDVDPYFEGHRFYDEGVSEPSYRSPDVWFYRFEYWTEGTFILPKVQLVGDNCTAIWEDDGDPGNYFSCLLNNATMSGDPIDLSTLSNNVPDDGDVDLSSSGGSELPAFLARIFHPTIKGFGAYKQAFIDAYRVFS</sequence>
<dbReference type="Proteomes" id="UP000813444">
    <property type="component" value="Unassembled WGS sequence"/>
</dbReference>
<dbReference type="EMBL" id="JAGPNK010000008">
    <property type="protein sequence ID" value="KAH7316953.1"/>
    <property type="molecule type" value="Genomic_DNA"/>
</dbReference>
<organism evidence="1 2">
    <name type="scientific">Stachybotrys elegans</name>
    <dbReference type="NCBI Taxonomy" id="80388"/>
    <lineage>
        <taxon>Eukaryota</taxon>
        <taxon>Fungi</taxon>
        <taxon>Dikarya</taxon>
        <taxon>Ascomycota</taxon>
        <taxon>Pezizomycotina</taxon>
        <taxon>Sordariomycetes</taxon>
        <taxon>Hypocreomycetidae</taxon>
        <taxon>Hypocreales</taxon>
        <taxon>Stachybotryaceae</taxon>
        <taxon>Stachybotrys</taxon>
    </lineage>
</organism>
<reference evidence="1" key="1">
    <citation type="journal article" date="2021" name="Nat. Commun.">
        <title>Genetic determinants of endophytism in the Arabidopsis root mycobiome.</title>
        <authorList>
            <person name="Mesny F."/>
            <person name="Miyauchi S."/>
            <person name="Thiergart T."/>
            <person name="Pickel B."/>
            <person name="Atanasova L."/>
            <person name="Karlsson M."/>
            <person name="Huettel B."/>
            <person name="Barry K.W."/>
            <person name="Haridas S."/>
            <person name="Chen C."/>
            <person name="Bauer D."/>
            <person name="Andreopoulos W."/>
            <person name="Pangilinan J."/>
            <person name="LaButti K."/>
            <person name="Riley R."/>
            <person name="Lipzen A."/>
            <person name="Clum A."/>
            <person name="Drula E."/>
            <person name="Henrissat B."/>
            <person name="Kohler A."/>
            <person name="Grigoriev I.V."/>
            <person name="Martin F.M."/>
            <person name="Hacquard S."/>
        </authorList>
    </citation>
    <scope>NUCLEOTIDE SEQUENCE</scope>
    <source>
        <strain evidence="1">MPI-CAGE-CH-0235</strain>
    </source>
</reference>
<evidence type="ECO:0000313" key="2">
    <source>
        <dbReference type="Proteomes" id="UP000813444"/>
    </source>
</evidence>